<protein>
    <submittedName>
        <fullName evidence="3">Uncharacterized protein</fullName>
    </submittedName>
</protein>
<keyword evidence="2" id="KW-0472">Membrane</keyword>
<keyword evidence="4" id="KW-1185">Reference proteome</keyword>
<proteinExistence type="predicted"/>
<sequence length="214" mass="23004">MAAVGAEVGGLWFLTSGVVGFFIVLLLLSIFLTALCSECSRRSFELSDAEADKDPSALIKVAKLEEAVVVRDNPMMGDETDLNPGKGDTVSFTPWRSHLGAPQNHHEEENSVPFPLWRSHLNQDVNSSNAPDNIYHTIRGGGSSNHADVSAPLTNHEPGEEPGVCSAATGDSVYAGVGKKERPSAFPVRPPEEVLVEDDVFSPLLPDRKTQLEG</sequence>
<gene>
    <name evidence="3" type="ORF">VZT92_002046</name>
</gene>
<evidence type="ECO:0000313" key="4">
    <source>
        <dbReference type="Proteomes" id="UP001488805"/>
    </source>
</evidence>
<dbReference type="AlphaFoldDB" id="A0AAW1G5B7"/>
<keyword evidence="2" id="KW-1133">Transmembrane helix</keyword>
<organism evidence="3 4">
    <name type="scientific">Zoarces viviparus</name>
    <name type="common">Viviparous eelpout</name>
    <name type="synonym">Blennius viviparus</name>
    <dbReference type="NCBI Taxonomy" id="48416"/>
    <lineage>
        <taxon>Eukaryota</taxon>
        <taxon>Metazoa</taxon>
        <taxon>Chordata</taxon>
        <taxon>Craniata</taxon>
        <taxon>Vertebrata</taxon>
        <taxon>Euteleostomi</taxon>
        <taxon>Actinopterygii</taxon>
        <taxon>Neopterygii</taxon>
        <taxon>Teleostei</taxon>
        <taxon>Neoteleostei</taxon>
        <taxon>Acanthomorphata</taxon>
        <taxon>Eupercaria</taxon>
        <taxon>Perciformes</taxon>
        <taxon>Cottioidei</taxon>
        <taxon>Zoarcales</taxon>
        <taxon>Zoarcidae</taxon>
        <taxon>Zoarcinae</taxon>
        <taxon>Zoarces</taxon>
    </lineage>
</organism>
<dbReference type="Proteomes" id="UP001488805">
    <property type="component" value="Unassembled WGS sequence"/>
</dbReference>
<keyword evidence="2" id="KW-0812">Transmembrane</keyword>
<feature type="region of interest" description="Disordered" evidence="1">
    <location>
        <begin position="139"/>
        <end position="161"/>
    </location>
</feature>
<reference evidence="3 4" key="1">
    <citation type="journal article" date="2024" name="Genome Biol. Evol.">
        <title>Chromosome-level genome assembly of the viviparous eelpout Zoarces viviparus.</title>
        <authorList>
            <person name="Fuhrmann N."/>
            <person name="Brasseur M.V."/>
            <person name="Bakowski C.E."/>
            <person name="Podsiadlowski L."/>
            <person name="Prost S."/>
            <person name="Krehenwinkel H."/>
            <person name="Mayer C."/>
        </authorList>
    </citation>
    <scope>NUCLEOTIDE SEQUENCE [LARGE SCALE GENOMIC DNA]</scope>
    <source>
        <strain evidence="3">NO-MEL_2022_Ind0_liver</strain>
    </source>
</reference>
<evidence type="ECO:0000313" key="3">
    <source>
        <dbReference type="EMBL" id="KAK9542046.1"/>
    </source>
</evidence>
<dbReference type="EMBL" id="JBCEZU010000002">
    <property type="protein sequence ID" value="KAK9542046.1"/>
    <property type="molecule type" value="Genomic_DNA"/>
</dbReference>
<name>A0AAW1G5B7_ZOAVI</name>
<accession>A0AAW1G5B7</accession>
<feature type="transmembrane region" description="Helical" evidence="2">
    <location>
        <begin position="12"/>
        <end position="35"/>
    </location>
</feature>
<evidence type="ECO:0000256" key="2">
    <source>
        <dbReference type="SAM" id="Phobius"/>
    </source>
</evidence>
<evidence type="ECO:0000256" key="1">
    <source>
        <dbReference type="SAM" id="MobiDB-lite"/>
    </source>
</evidence>
<comment type="caution">
    <text evidence="3">The sequence shown here is derived from an EMBL/GenBank/DDBJ whole genome shotgun (WGS) entry which is preliminary data.</text>
</comment>